<evidence type="ECO:0000256" key="4">
    <source>
        <dbReference type="ARBA" id="ARBA00022737"/>
    </source>
</evidence>
<dbReference type="CDD" id="cd18577">
    <property type="entry name" value="ABC_6TM_Pgp_ABCB1_D1_like"/>
    <property type="match status" value="1"/>
</dbReference>
<feature type="transmembrane region" description="Helical" evidence="8">
    <location>
        <begin position="162"/>
        <end position="186"/>
    </location>
</feature>
<reference evidence="11" key="1">
    <citation type="journal article" date="2012" name="Nat. Genet.">
        <title>Lifestyle transitions in plant pathogenic Colletotrichum fungi deciphered by genome and transcriptome analyses.</title>
        <authorList>
            <person name="O'Connell R.J."/>
            <person name="Thon M.R."/>
            <person name="Hacquard S."/>
            <person name="Amyotte S.G."/>
            <person name="Kleemann J."/>
            <person name="Torres M.F."/>
            <person name="Damm U."/>
            <person name="Buiate E.A."/>
            <person name="Epstein L."/>
            <person name="Alkan N."/>
            <person name="Altmueller J."/>
            <person name="Alvarado-Balderrama L."/>
            <person name="Bauser C.A."/>
            <person name="Becker C."/>
            <person name="Birren B.W."/>
            <person name="Chen Z."/>
            <person name="Choi J."/>
            <person name="Crouch J.A."/>
            <person name="Duvick J.P."/>
            <person name="Farman M.A."/>
            <person name="Gan P."/>
            <person name="Heiman D."/>
            <person name="Henrissat B."/>
            <person name="Howard R.J."/>
            <person name="Kabbage M."/>
            <person name="Koch C."/>
            <person name="Kracher B."/>
            <person name="Kubo Y."/>
            <person name="Law A.D."/>
            <person name="Lebrun M.-H."/>
            <person name="Lee Y.-H."/>
            <person name="Miyara I."/>
            <person name="Moore N."/>
            <person name="Neumann U."/>
            <person name="Nordstroem K."/>
            <person name="Panaccione D.G."/>
            <person name="Panstruga R."/>
            <person name="Place M."/>
            <person name="Proctor R.H."/>
            <person name="Prusky D."/>
            <person name="Rech G."/>
            <person name="Reinhardt R."/>
            <person name="Rollins J.A."/>
            <person name="Rounsley S."/>
            <person name="Schardl C.L."/>
            <person name="Schwartz D.C."/>
            <person name="Shenoy N."/>
            <person name="Shirasu K."/>
            <person name="Sikhakolli U.R."/>
            <person name="Stueber K."/>
            <person name="Sukno S.A."/>
            <person name="Sweigard J.A."/>
            <person name="Takano Y."/>
            <person name="Takahara H."/>
            <person name="Trail F."/>
            <person name="van der Does H.C."/>
            <person name="Voll L.M."/>
            <person name="Will I."/>
            <person name="Young S."/>
            <person name="Zeng Q."/>
            <person name="Zhang J."/>
            <person name="Zhou S."/>
            <person name="Dickman M.B."/>
            <person name="Schulze-Lefert P."/>
            <person name="Ver Loren van Themaat E."/>
            <person name="Ma L.-J."/>
            <person name="Vaillancourt L.J."/>
        </authorList>
    </citation>
    <scope>NUCLEOTIDE SEQUENCE [LARGE SCALE GENOMIC DNA]</scope>
    <source>
        <strain evidence="11">IMI 349063</strain>
    </source>
</reference>
<evidence type="ECO:0000256" key="5">
    <source>
        <dbReference type="ARBA" id="ARBA00022989"/>
    </source>
</evidence>
<evidence type="ECO:0000259" key="9">
    <source>
        <dbReference type="PROSITE" id="PS50929"/>
    </source>
</evidence>
<evidence type="ECO:0000313" key="11">
    <source>
        <dbReference type="Proteomes" id="UP000007174"/>
    </source>
</evidence>
<gene>
    <name evidence="10" type="ORF">CH063_03058</name>
</gene>
<evidence type="ECO:0000256" key="8">
    <source>
        <dbReference type="SAM" id="Phobius"/>
    </source>
</evidence>
<comment type="subcellular location">
    <subcellularLocation>
        <location evidence="1">Membrane</location>
        <topology evidence="1">Multi-pass membrane protein</topology>
    </subcellularLocation>
</comment>
<keyword evidence="4" id="KW-0677">Repeat</keyword>
<dbReference type="GO" id="GO:0005524">
    <property type="term" value="F:ATP binding"/>
    <property type="evidence" value="ECO:0007669"/>
    <property type="project" value="InterPro"/>
</dbReference>
<dbReference type="GO" id="GO:0015421">
    <property type="term" value="F:ABC-type oligopeptide transporter activity"/>
    <property type="evidence" value="ECO:0007669"/>
    <property type="project" value="TreeGrafter"/>
</dbReference>
<dbReference type="InterPro" id="IPR011527">
    <property type="entry name" value="ABC1_TM_dom"/>
</dbReference>
<dbReference type="InterPro" id="IPR036640">
    <property type="entry name" value="ABC1_TM_sf"/>
</dbReference>
<dbReference type="EMBL" id="CACQ02006046">
    <property type="protein sequence ID" value="CCF43369.1"/>
    <property type="molecule type" value="Genomic_DNA"/>
</dbReference>
<keyword evidence="3 8" id="KW-0812">Transmembrane</keyword>
<dbReference type="HOGENOM" id="CLU_1067709_0_0_1"/>
<evidence type="ECO:0000313" key="10">
    <source>
        <dbReference type="EMBL" id="CCF43369.1"/>
    </source>
</evidence>
<evidence type="ECO:0000256" key="1">
    <source>
        <dbReference type="ARBA" id="ARBA00004141"/>
    </source>
</evidence>
<proteinExistence type="predicted"/>
<dbReference type="STRING" id="759273.H1VT11"/>
<dbReference type="VEuPathDB" id="FungiDB:CH63R_03028"/>
<keyword evidence="2" id="KW-0813">Transport</keyword>
<dbReference type="PANTHER" id="PTHR43394">
    <property type="entry name" value="ATP-DEPENDENT PERMEASE MDL1, MITOCHONDRIAL"/>
    <property type="match status" value="1"/>
</dbReference>
<protein>
    <recommendedName>
        <fullName evidence="9">ABC transmembrane type-1 domain-containing protein</fullName>
    </recommendedName>
</protein>
<sequence>MTLQDDKPVGAAQNLAETSEKAAAHQGHSDRASSHGGSTEVDASSQPKNPNTAINNLEKADSKAVAPKDADDDPYEHLPADEAAILKRQVFTPEVKAGIMTLYRYSSTNDLLILAAAAFTSIVVGAALPLMTVIFGNLQGTFQSYFNGQSSKDDFNSEMAGLVLYFVYLAIGVFVCQYVSTVGFIYPRALPPELHACQNIGFFDKLGAGEVTTRITADTNLIQDGISEKVGLTLAALATFISAFIIGFVHYWKLTLILLST</sequence>
<evidence type="ECO:0000256" key="3">
    <source>
        <dbReference type="ARBA" id="ARBA00022692"/>
    </source>
</evidence>
<feature type="compositionally biased region" description="Basic and acidic residues" evidence="7">
    <location>
        <begin position="18"/>
        <end position="33"/>
    </location>
</feature>
<feature type="non-terminal residue" evidence="10">
    <location>
        <position position="261"/>
    </location>
</feature>
<dbReference type="Proteomes" id="UP000007174">
    <property type="component" value="Unassembled WGS sequence"/>
</dbReference>
<feature type="compositionally biased region" description="Basic and acidic residues" evidence="7">
    <location>
        <begin position="58"/>
        <end position="76"/>
    </location>
</feature>
<feature type="transmembrane region" description="Helical" evidence="8">
    <location>
        <begin position="111"/>
        <end position="135"/>
    </location>
</feature>
<dbReference type="InterPro" id="IPR039421">
    <property type="entry name" value="Type_1_exporter"/>
</dbReference>
<dbReference type="GO" id="GO:0005743">
    <property type="term" value="C:mitochondrial inner membrane"/>
    <property type="evidence" value="ECO:0007669"/>
    <property type="project" value="TreeGrafter"/>
</dbReference>
<accession>H1VT11</accession>
<dbReference type="Pfam" id="PF00664">
    <property type="entry name" value="ABC_membrane"/>
    <property type="match status" value="1"/>
</dbReference>
<dbReference type="Gene3D" id="1.20.1560.10">
    <property type="entry name" value="ABC transporter type 1, transmembrane domain"/>
    <property type="match status" value="2"/>
</dbReference>
<organism evidence="10 11">
    <name type="scientific">Colletotrichum higginsianum (strain IMI 349063)</name>
    <name type="common">Crucifer anthracnose fungus</name>
    <dbReference type="NCBI Taxonomy" id="759273"/>
    <lineage>
        <taxon>Eukaryota</taxon>
        <taxon>Fungi</taxon>
        <taxon>Dikarya</taxon>
        <taxon>Ascomycota</taxon>
        <taxon>Pezizomycotina</taxon>
        <taxon>Sordariomycetes</taxon>
        <taxon>Hypocreomycetidae</taxon>
        <taxon>Glomerellales</taxon>
        <taxon>Glomerellaceae</taxon>
        <taxon>Colletotrichum</taxon>
        <taxon>Colletotrichum destructivum species complex</taxon>
    </lineage>
</organism>
<dbReference type="PROSITE" id="PS50929">
    <property type="entry name" value="ABC_TM1F"/>
    <property type="match status" value="1"/>
</dbReference>
<dbReference type="SUPFAM" id="SSF90123">
    <property type="entry name" value="ABC transporter transmembrane region"/>
    <property type="match status" value="1"/>
</dbReference>
<dbReference type="eggNOG" id="KOG0055">
    <property type="taxonomic scope" value="Eukaryota"/>
</dbReference>
<dbReference type="PANTHER" id="PTHR43394:SF11">
    <property type="entry name" value="ATP-BINDING CASSETTE TRANSPORTER"/>
    <property type="match status" value="1"/>
</dbReference>
<evidence type="ECO:0000256" key="6">
    <source>
        <dbReference type="ARBA" id="ARBA00023136"/>
    </source>
</evidence>
<evidence type="ECO:0000256" key="7">
    <source>
        <dbReference type="SAM" id="MobiDB-lite"/>
    </source>
</evidence>
<feature type="domain" description="ABC transmembrane type-1" evidence="9">
    <location>
        <begin position="115"/>
        <end position="261"/>
    </location>
</feature>
<feature type="transmembrane region" description="Helical" evidence="8">
    <location>
        <begin position="230"/>
        <end position="252"/>
    </location>
</feature>
<keyword evidence="6 8" id="KW-0472">Membrane</keyword>
<feature type="compositionally biased region" description="Polar residues" evidence="7">
    <location>
        <begin position="35"/>
        <end position="55"/>
    </location>
</feature>
<evidence type="ECO:0000256" key="2">
    <source>
        <dbReference type="ARBA" id="ARBA00022448"/>
    </source>
</evidence>
<keyword evidence="5 8" id="KW-1133">Transmembrane helix</keyword>
<dbReference type="GO" id="GO:0090374">
    <property type="term" value="P:oligopeptide export from mitochondrion"/>
    <property type="evidence" value="ECO:0007669"/>
    <property type="project" value="TreeGrafter"/>
</dbReference>
<feature type="region of interest" description="Disordered" evidence="7">
    <location>
        <begin position="1"/>
        <end position="76"/>
    </location>
</feature>
<dbReference type="AlphaFoldDB" id="H1VT11"/>
<name>H1VT11_COLHI</name>